<dbReference type="GO" id="GO:0045271">
    <property type="term" value="C:respiratory chain complex I"/>
    <property type="evidence" value="ECO:0007669"/>
    <property type="project" value="InterPro"/>
</dbReference>
<evidence type="ECO:0000256" key="7">
    <source>
        <dbReference type="SAM" id="MobiDB-lite"/>
    </source>
</evidence>
<dbReference type="GO" id="GO:0005743">
    <property type="term" value="C:mitochondrial inner membrane"/>
    <property type="evidence" value="ECO:0007669"/>
    <property type="project" value="UniProtKB-SubCell"/>
</dbReference>
<keyword evidence="4" id="KW-1133">Transmembrane helix</keyword>
<dbReference type="GO" id="GO:0006120">
    <property type="term" value="P:mitochondrial electron transport, NADH to ubiquinone"/>
    <property type="evidence" value="ECO:0007669"/>
    <property type="project" value="InterPro"/>
</dbReference>
<dbReference type="GeneID" id="37022931"/>
<dbReference type="RefSeq" id="XP_025352291.1">
    <property type="nucleotide sequence ID" value="XM_025501150.1"/>
</dbReference>
<dbReference type="InterPro" id="IPR039205">
    <property type="entry name" value="NDUFA11"/>
</dbReference>
<keyword evidence="3" id="KW-0999">Mitochondrion inner membrane</keyword>
<name>A0A316V354_9BASI</name>
<dbReference type="OrthoDB" id="1913277at2759"/>
<protein>
    <submittedName>
        <fullName evidence="8">Uncharacterized protein</fullName>
    </submittedName>
</protein>
<feature type="compositionally biased region" description="Basic and acidic residues" evidence="7">
    <location>
        <begin position="168"/>
        <end position="187"/>
    </location>
</feature>
<comment type="subcellular location">
    <subcellularLocation>
        <location evidence="1">Mitochondrion inner membrane</location>
        <topology evidence="1">Multi-pass membrane protein</topology>
    </subcellularLocation>
</comment>
<accession>A0A316V354</accession>
<keyword evidence="2" id="KW-0812">Transmembrane</keyword>
<keyword evidence="5" id="KW-0496">Mitochondrion</keyword>
<dbReference type="Proteomes" id="UP000245771">
    <property type="component" value="Unassembled WGS sequence"/>
</dbReference>
<evidence type="ECO:0000256" key="6">
    <source>
        <dbReference type="ARBA" id="ARBA00023136"/>
    </source>
</evidence>
<dbReference type="STRING" id="1280837.A0A316V354"/>
<sequence length="194" mass="19722">MSTEASAKAGAKAGPIEAYHEKSALNNGFKGAIQAGAFGLFVSAIQNSLGTHKQGAMGVFTRSGSTIGLFTAVGAAFGLTESFVSNFRQRDDSVNGAAGACASGFVFGARTGSVPTMFGSCAGLAALVGTFGAAGRSLTGPYSAGLVDAAKGDNAHSDNPNGPGEAGWRSERERRRTSFFKEKKPVAEAEAEEE</sequence>
<feature type="region of interest" description="Disordered" evidence="7">
    <location>
        <begin position="151"/>
        <end position="194"/>
    </location>
</feature>
<evidence type="ECO:0000313" key="9">
    <source>
        <dbReference type="Proteomes" id="UP000245771"/>
    </source>
</evidence>
<dbReference type="EMBL" id="KZ819606">
    <property type="protein sequence ID" value="PWN31989.1"/>
    <property type="molecule type" value="Genomic_DNA"/>
</dbReference>
<gene>
    <name evidence="8" type="ORF">FA14DRAFT_181908</name>
</gene>
<dbReference type="AlphaFoldDB" id="A0A316V354"/>
<dbReference type="Pfam" id="PF02466">
    <property type="entry name" value="Tim17"/>
    <property type="match status" value="1"/>
</dbReference>
<dbReference type="PANTHER" id="PTHR21382:SF1">
    <property type="entry name" value="NADH DEHYDROGENASE [UBIQUINONE] 1 ALPHA SUBCOMPLEX SUBUNIT 11"/>
    <property type="match status" value="1"/>
</dbReference>
<dbReference type="InParanoid" id="A0A316V354"/>
<evidence type="ECO:0000256" key="1">
    <source>
        <dbReference type="ARBA" id="ARBA00004448"/>
    </source>
</evidence>
<organism evidence="8 9">
    <name type="scientific">Meira miltonrushii</name>
    <dbReference type="NCBI Taxonomy" id="1280837"/>
    <lineage>
        <taxon>Eukaryota</taxon>
        <taxon>Fungi</taxon>
        <taxon>Dikarya</taxon>
        <taxon>Basidiomycota</taxon>
        <taxon>Ustilaginomycotina</taxon>
        <taxon>Exobasidiomycetes</taxon>
        <taxon>Exobasidiales</taxon>
        <taxon>Brachybasidiaceae</taxon>
        <taxon>Meira</taxon>
    </lineage>
</organism>
<keyword evidence="9" id="KW-1185">Reference proteome</keyword>
<evidence type="ECO:0000256" key="5">
    <source>
        <dbReference type="ARBA" id="ARBA00023128"/>
    </source>
</evidence>
<reference evidence="8 9" key="1">
    <citation type="journal article" date="2018" name="Mol. Biol. Evol.">
        <title>Broad Genomic Sampling Reveals a Smut Pathogenic Ancestry of the Fungal Clade Ustilaginomycotina.</title>
        <authorList>
            <person name="Kijpornyongpan T."/>
            <person name="Mondo S.J."/>
            <person name="Barry K."/>
            <person name="Sandor L."/>
            <person name="Lee J."/>
            <person name="Lipzen A."/>
            <person name="Pangilinan J."/>
            <person name="LaButti K."/>
            <person name="Hainaut M."/>
            <person name="Henrissat B."/>
            <person name="Grigoriev I.V."/>
            <person name="Spatafora J.W."/>
            <person name="Aime M.C."/>
        </authorList>
    </citation>
    <scope>NUCLEOTIDE SEQUENCE [LARGE SCALE GENOMIC DNA]</scope>
    <source>
        <strain evidence="8 9">MCA 3882</strain>
    </source>
</reference>
<evidence type="ECO:0000256" key="3">
    <source>
        <dbReference type="ARBA" id="ARBA00022792"/>
    </source>
</evidence>
<evidence type="ECO:0000256" key="4">
    <source>
        <dbReference type="ARBA" id="ARBA00022989"/>
    </source>
</evidence>
<dbReference type="PANTHER" id="PTHR21382">
    <property type="entry name" value="NADH-UBIQUINONE OXIDOREDUCTASE SUBUNIT"/>
    <property type="match status" value="1"/>
</dbReference>
<evidence type="ECO:0000313" key="8">
    <source>
        <dbReference type="EMBL" id="PWN31989.1"/>
    </source>
</evidence>
<evidence type="ECO:0000256" key="2">
    <source>
        <dbReference type="ARBA" id="ARBA00022692"/>
    </source>
</evidence>
<keyword evidence="6" id="KW-0472">Membrane</keyword>
<proteinExistence type="predicted"/>